<evidence type="ECO:0000256" key="12">
    <source>
        <dbReference type="SAM" id="SignalP"/>
    </source>
</evidence>
<dbReference type="SUPFAM" id="SSF53187">
    <property type="entry name" value="Zn-dependent exopeptidases"/>
    <property type="match status" value="1"/>
</dbReference>
<dbReference type="PROSITE" id="PS52035">
    <property type="entry name" value="PEPTIDASE_M14"/>
    <property type="match status" value="1"/>
</dbReference>
<feature type="signal peptide" evidence="12">
    <location>
        <begin position="1"/>
        <end position="18"/>
    </location>
</feature>
<evidence type="ECO:0000256" key="6">
    <source>
        <dbReference type="ARBA" id="ARBA00022729"/>
    </source>
</evidence>
<dbReference type="GO" id="GO:0005615">
    <property type="term" value="C:extracellular space"/>
    <property type="evidence" value="ECO:0007669"/>
    <property type="project" value="TreeGrafter"/>
</dbReference>
<dbReference type="GO" id="GO:0008270">
    <property type="term" value="F:zinc ion binding"/>
    <property type="evidence" value="ECO:0007669"/>
    <property type="project" value="InterPro"/>
</dbReference>
<dbReference type="STRING" id="1156394.T0RW05"/>
<dbReference type="SMART" id="SM00631">
    <property type="entry name" value="Zn_pept"/>
    <property type="match status" value="1"/>
</dbReference>
<dbReference type="Proteomes" id="UP000030762">
    <property type="component" value="Unassembled WGS sequence"/>
</dbReference>
<dbReference type="FunFam" id="3.40.630.10:FF:000084">
    <property type="entry name" value="Carboxypeptidase B2"/>
    <property type="match status" value="1"/>
</dbReference>
<evidence type="ECO:0000256" key="7">
    <source>
        <dbReference type="ARBA" id="ARBA00022801"/>
    </source>
</evidence>
<dbReference type="GO" id="GO:0004181">
    <property type="term" value="F:metallocarboxypeptidase activity"/>
    <property type="evidence" value="ECO:0007669"/>
    <property type="project" value="InterPro"/>
</dbReference>
<dbReference type="Gene3D" id="3.40.630.10">
    <property type="entry name" value="Zn peptidases"/>
    <property type="match status" value="1"/>
</dbReference>
<dbReference type="PRINTS" id="PR00765">
    <property type="entry name" value="CRBOXYPTASEA"/>
</dbReference>
<keyword evidence="5" id="KW-0479">Metal-binding</keyword>
<feature type="active site" description="Proton donor/acceptor" evidence="10">
    <location>
        <position position="321"/>
    </location>
</feature>
<accession>T0RW05</accession>
<evidence type="ECO:0000256" key="4">
    <source>
        <dbReference type="ARBA" id="ARBA00022670"/>
    </source>
</evidence>
<dbReference type="OMA" id="WPYKWEG"/>
<keyword evidence="11" id="KW-0812">Transmembrane</keyword>
<dbReference type="Pfam" id="PF00246">
    <property type="entry name" value="Peptidase_M14"/>
    <property type="match status" value="1"/>
</dbReference>
<dbReference type="eggNOG" id="KOG2650">
    <property type="taxonomic scope" value="Eukaryota"/>
</dbReference>
<gene>
    <name evidence="14" type="ORF">SDRG_07801</name>
</gene>
<dbReference type="InterPro" id="IPR000834">
    <property type="entry name" value="Peptidase_M14"/>
</dbReference>
<organism evidence="14 15">
    <name type="scientific">Saprolegnia diclina (strain VS20)</name>
    <dbReference type="NCBI Taxonomy" id="1156394"/>
    <lineage>
        <taxon>Eukaryota</taxon>
        <taxon>Sar</taxon>
        <taxon>Stramenopiles</taxon>
        <taxon>Oomycota</taxon>
        <taxon>Saprolegniomycetes</taxon>
        <taxon>Saprolegniales</taxon>
        <taxon>Saprolegniaceae</taxon>
        <taxon>Saprolegnia</taxon>
    </lineage>
</organism>
<dbReference type="VEuPathDB" id="FungiDB:SDRG_07801"/>
<keyword evidence="4" id="KW-0645">Protease</keyword>
<evidence type="ECO:0000313" key="15">
    <source>
        <dbReference type="Proteomes" id="UP000030762"/>
    </source>
</evidence>
<feature type="transmembrane region" description="Helical" evidence="11">
    <location>
        <begin position="376"/>
        <end position="393"/>
    </location>
</feature>
<evidence type="ECO:0000256" key="8">
    <source>
        <dbReference type="ARBA" id="ARBA00022833"/>
    </source>
</evidence>
<proteinExistence type="inferred from homology"/>
<keyword evidence="7" id="KW-0378">Hydrolase</keyword>
<dbReference type="RefSeq" id="XP_008611878.1">
    <property type="nucleotide sequence ID" value="XM_008613656.1"/>
</dbReference>
<comment type="cofactor">
    <cofactor evidence="1">
        <name>Zn(2+)</name>
        <dbReference type="ChEBI" id="CHEBI:29105"/>
    </cofactor>
</comment>
<evidence type="ECO:0000256" key="9">
    <source>
        <dbReference type="ARBA" id="ARBA00023049"/>
    </source>
</evidence>
<evidence type="ECO:0000256" key="2">
    <source>
        <dbReference type="ARBA" id="ARBA00005988"/>
    </source>
</evidence>
<evidence type="ECO:0000256" key="3">
    <source>
        <dbReference type="ARBA" id="ARBA00022645"/>
    </source>
</evidence>
<reference evidence="14 15" key="1">
    <citation type="submission" date="2012-04" db="EMBL/GenBank/DDBJ databases">
        <title>The Genome Sequence of Saprolegnia declina VS20.</title>
        <authorList>
            <consortium name="The Broad Institute Genome Sequencing Platform"/>
            <person name="Russ C."/>
            <person name="Nusbaum C."/>
            <person name="Tyler B."/>
            <person name="van West P."/>
            <person name="Dieguez-Uribeondo J."/>
            <person name="de Bruijn I."/>
            <person name="Tripathy S."/>
            <person name="Jiang R."/>
            <person name="Young S.K."/>
            <person name="Zeng Q."/>
            <person name="Gargeya S."/>
            <person name="Fitzgerald M."/>
            <person name="Haas B."/>
            <person name="Abouelleil A."/>
            <person name="Alvarado L."/>
            <person name="Arachchi H.M."/>
            <person name="Berlin A."/>
            <person name="Chapman S.B."/>
            <person name="Goldberg J."/>
            <person name="Griggs A."/>
            <person name="Gujja S."/>
            <person name="Hansen M."/>
            <person name="Howarth C."/>
            <person name="Imamovic A."/>
            <person name="Larimer J."/>
            <person name="McCowen C."/>
            <person name="Montmayeur A."/>
            <person name="Murphy C."/>
            <person name="Neiman D."/>
            <person name="Pearson M."/>
            <person name="Priest M."/>
            <person name="Roberts A."/>
            <person name="Saif S."/>
            <person name="Shea T."/>
            <person name="Sisk P."/>
            <person name="Sykes S."/>
            <person name="Wortman J."/>
            <person name="Nusbaum C."/>
            <person name="Birren B."/>
        </authorList>
    </citation>
    <scope>NUCLEOTIDE SEQUENCE [LARGE SCALE GENOMIC DNA]</scope>
    <source>
        <strain evidence="14 15">VS20</strain>
    </source>
</reference>
<keyword evidence="8" id="KW-0862">Zinc</keyword>
<dbReference type="AlphaFoldDB" id="T0RW05"/>
<comment type="similarity">
    <text evidence="2 10">Belongs to the peptidase M14 family.</text>
</comment>
<dbReference type="OrthoDB" id="3626597at2759"/>
<dbReference type="InParanoid" id="T0RW05"/>
<dbReference type="PANTHER" id="PTHR11705">
    <property type="entry name" value="PROTEASE FAMILY M14 CARBOXYPEPTIDASE A,B"/>
    <property type="match status" value="1"/>
</dbReference>
<feature type="chain" id="PRO_5004571187" description="Peptidase M14 domain-containing protein" evidence="12">
    <location>
        <begin position="19"/>
        <end position="394"/>
    </location>
</feature>
<dbReference type="PANTHER" id="PTHR11705:SF143">
    <property type="entry name" value="SLL0236 PROTEIN"/>
    <property type="match status" value="1"/>
</dbReference>
<keyword evidence="6 12" id="KW-0732">Signal</keyword>
<evidence type="ECO:0000256" key="5">
    <source>
        <dbReference type="ARBA" id="ARBA00022723"/>
    </source>
</evidence>
<evidence type="ECO:0000313" key="14">
    <source>
        <dbReference type="EMBL" id="EQC34472.1"/>
    </source>
</evidence>
<evidence type="ECO:0000256" key="1">
    <source>
        <dbReference type="ARBA" id="ARBA00001947"/>
    </source>
</evidence>
<sequence>MLSQRVLGLFLLVTQLAASYLTNDDVDAALACQSSVASPIASLTPGAFATNAFFSCFRNESETIAFMDAMAARVAKNVVTKSEVATSYLGRPIVGYKLSPPGASPHAMYVQGLLHAREWVSSMAVVYHAAILLDAIVSKTSTTPYTWYMVPIVNVDGFQQTWTTPERYRRKNMRPVPVNFPSIPNQAEAGVDLNRNWGPLDKFNLDNVTKFDLTYPGTAPFSEPEVLGLHTWFQAHTEIVGYLDMHSYAGMVLTPYGDSNETLPAPYASRYDALGKTVQAAVANATGTAYDAKPEWYLYLSYGTFQDYIFRTYQKAAITFELHGDDFIVPASTIALRCREAHAALTAFASNVPAFYDGLALPVTSTTKSVAATARLSPLLLAIACLFYSLGLFR</sequence>
<feature type="domain" description="Peptidase M14" evidence="13">
    <location>
        <begin position="56"/>
        <end position="352"/>
    </location>
</feature>
<keyword evidence="3" id="KW-0121">Carboxypeptidase</keyword>
<dbReference type="GeneID" id="19948528"/>
<keyword evidence="11" id="KW-0472">Membrane</keyword>
<evidence type="ECO:0000256" key="10">
    <source>
        <dbReference type="PROSITE-ProRule" id="PRU01379"/>
    </source>
</evidence>
<keyword evidence="15" id="KW-1185">Reference proteome</keyword>
<evidence type="ECO:0000256" key="11">
    <source>
        <dbReference type="SAM" id="Phobius"/>
    </source>
</evidence>
<keyword evidence="9" id="KW-0482">Metalloprotease</keyword>
<keyword evidence="11" id="KW-1133">Transmembrane helix</keyword>
<protein>
    <recommendedName>
        <fullName evidence="13">Peptidase M14 domain-containing protein</fullName>
    </recommendedName>
</protein>
<dbReference type="EMBL" id="JH767154">
    <property type="protein sequence ID" value="EQC34472.1"/>
    <property type="molecule type" value="Genomic_DNA"/>
</dbReference>
<dbReference type="GO" id="GO:0006508">
    <property type="term" value="P:proteolysis"/>
    <property type="evidence" value="ECO:0007669"/>
    <property type="project" value="UniProtKB-KW"/>
</dbReference>
<name>T0RW05_SAPDV</name>
<evidence type="ECO:0000259" key="13">
    <source>
        <dbReference type="PROSITE" id="PS52035"/>
    </source>
</evidence>